<keyword evidence="4 10" id="KW-0812">Transmembrane</keyword>
<protein>
    <submittedName>
        <fullName evidence="16">TonB-dependent receptor</fullName>
    </submittedName>
</protein>
<dbReference type="PANTHER" id="PTHR30069:SF29">
    <property type="entry name" value="HEMOGLOBIN AND HEMOGLOBIN-HAPTOGLOBIN-BINDING PROTEIN 1-RELATED"/>
    <property type="match status" value="1"/>
</dbReference>
<comment type="caution">
    <text evidence="16">The sequence shown here is derived from an EMBL/GenBank/DDBJ whole genome shotgun (WGS) entry which is preliminary data.</text>
</comment>
<dbReference type="CDD" id="cd01347">
    <property type="entry name" value="ligand_gated_channel"/>
    <property type="match status" value="1"/>
</dbReference>
<dbReference type="InterPro" id="IPR037066">
    <property type="entry name" value="Plug_dom_sf"/>
</dbReference>
<evidence type="ECO:0000256" key="7">
    <source>
        <dbReference type="ARBA" id="ARBA00023136"/>
    </source>
</evidence>
<evidence type="ECO:0000256" key="1">
    <source>
        <dbReference type="ARBA" id="ARBA00004571"/>
    </source>
</evidence>
<evidence type="ECO:0000256" key="12">
    <source>
        <dbReference type="RuleBase" id="RU003357"/>
    </source>
</evidence>
<evidence type="ECO:0000256" key="5">
    <source>
        <dbReference type="ARBA" id="ARBA00022729"/>
    </source>
</evidence>
<evidence type="ECO:0000256" key="9">
    <source>
        <dbReference type="ARBA" id="ARBA00023237"/>
    </source>
</evidence>
<dbReference type="PROSITE" id="PS01156">
    <property type="entry name" value="TONB_DEPENDENT_REC_2"/>
    <property type="match status" value="1"/>
</dbReference>
<gene>
    <name evidence="16" type="ORF">HUK65_03945</name>
</gene>
<dbReference type="GO" id="GO:0044718">
    <property type="term" value="P:siderophore transmembrane transport"/>
    <property type="evidence" value="ECO:0007669"/>
    <property type="project" value="TreeGrafter"/>
</dbReference>
<feature type="domain" description="TonB-dependent receptor plug" evidence="15">
    <location>
        <begin position="45"/>
        <end position="152"/>
    </location>
</feature>
<feature type="short sequence motif" description="TonB C-terminal box" evidence="11">
    <location>
        <begin position="612"/>
        <end position="629"/>
    </location>
</feature>
<evidence type="ECO:0000256" key="2">
    <source>
        <dbReference type="ARBA" id="ARBA00022448"/>
    </source>
</evidence>
<sequence length="629" mass="68495">MQKHPLGLCASTALIGVLAFSASAQQVIDLDEITFSANLTATEIQRSGASVSVLTREDIRDSGANDMTSLLQRLPGVSVTQAGGTGSPASLRIRGADARYIATFIDGIRVDDPSNTQTQTDIGQIGLSNVSRIEVLRGSQSALYGGSAVGGVVNITTLRADEDGFVQNIELEGGSYRSLRANYGLAYRMDRLELALGLSHQRTGGHTAYEGTPGGVVYDPDAERDGYRQSRLNLAARYQATDVLALGVTAFVQRSRTEYDTNERFGFAATDPESDAVADWRQWGARAFAELDLEIGRQEIGVTRYHVERRYIEDVSNPEEFISPSDNTYTGQRTRLDWKGVSEIAPGYTLVYGADWEREEYDQTGNFGDLDARTRIMGAFAQLVARPSDDLDVTVALRQDDHSRFGGFTTGRVSLAWQATDSATLRGQVARGFRAPSNFELFSNFGDPDLEPETSLSYELGADVSLMNGGRLSATAFQVKIDDRIDYDFATNRYAQIEATRSRGLELEAMLPVTDTLEGTLSYTYTQAKITEGPNSGERVARVPRHDLTLGATMQLTEDLRGSVSASTLAGRTGGLGSFTTVDLGLRYAVSDSTDLSLRVTNLLDRDYQQIQGYKTPGRAVYVGLAARF</sequence>
<dbReference type="PROSITE" id="PS52016">
    <property type="entry name" value="TONB_DEPENDENT_REC_3"/>
    <property type="match status" value="1"/>
</dbReference>
<dbReference type="InterPro" id="IPR000531">
    <property type="entry name" value="Beta-barrel_TonB"/>
</dbReference>
<keyword evidence="2 10" id="KW-0813">Transport</keyword>
<keyword evidence="5 13" id="KW-0732">Signal</keyword>
<dbReference type="InterPro" id="IPR010917">
    <property type="entry name" value="TonB_rcpt_CS"/>
</dbReference>
<feature type="chain" id="PRO_5031284516" evidence="13">
    <location>
        <begin position="25"/>
        <end position="629"/>
    </location>
</feature>
<name>A0A7Z0HYB4_9RHOB</name>
<evidence type="ECO:0000313" key="17">
    <source>
        <dbReference type="Proteomes" id="UP000529417"/>
    </source>
</evidence>
<keyword evidence="6 12" id="KW-0798">TonB box</keyword>
<evidence type="ECO:0000256" key="10">
    <source>
        <dbReference type="PROSITE-ProRule" id="PRU01360"/>
    </source>
</evidence>
<comment type="subcellular location">
    <subcellularLocation>
        <location evidence="1 10">Cell outer membrane</location>
        <topology evidence="1 10">Multi-pass membrane protein</topology>
    </subcellularLocation>
</comment>
<dbReference type="SUPFAM" id="SSF56935">
    <property type="entry name" value="Porins"/>
    <property type="match status" value="1"/>
</dbReference>
<dbReference type="InterPro" id="IPR039426">
    <property type="entry name" value="TonB-dep_rcpt-like"/>
</dbReference>
<evidence type="ECO:0000256" key="6">
    <source>
        <dbReference type="ARBA" id="ARBA00023077"/>
    </source>
</evidence>
<dbReference type="Pfam" id="PF00593">
    <property type="entry name" value="TonB_dep_Rec_b-barrel"/>
    <property type="match status" value="1"/>
</dbReference>
<feature type="domain" description="TonB-dependent receptor-like beta-barrel" evidence="14">
    <location>
        <begin position="182"/>
        <end position="603"/>
    </location>
</feature>
<dbReference type="EMBL" id="JACBXS010000006">
    <property type="protein sequence ID" value="NYS24134.1"/>
    <property type="molecule type" value="Genomic_DNA"/>
</dbReference>
<organism evidence="16 17">
    <name type="scientific">Rhabdonatronobacter sediminivivens</name>
    <dbReference type="NCBI Taxonomy" id="2743469"/>
    <lineage>
        <taxon>Bacteria</taxon>
        <taxon>Pseudomonadati</taxon>
        <taxon>Pseudomonadota</taxon>
        <taxon>Alphaproteobacteria</taxon>
        <taxon>Rhodobacterales</taxon>
        <taxon>Paracoccaceae</taxon>
        <taxon>Rhabdonatronobacter</taxon>
    </lineage>
</organism>
<dbReference type="RefSeq" id="WP_179904842.1">
    <property type="nucleotide sequence ID" value="NZ_JACBXS010000006.1"/>
</dbReference>
<keyword evidence="8 16" id="KW-0675">Receptor</keyword>
<dbReference type="Gene3D" id="2.170.130.10">
    <property type="entry name" value="TonB-dependent receptor, plug domain"/>
    <property type="match status" value="1"/>
</dbReference>
<evidence type="ECO:0000313" key="16">
    <source>
        <dbReference type="EMBL" id="NYS24134.1"/>
    </source>
</evidence>
<comment type="similarity">
    <text evidence="10 12">Belongs to the TonB-dependent receptor family.</text>
</comment>
<evidence type="ECO:0000256" key="4">
    <source>
        <dbReference type="ARBA" id="ARBA00022692"/>
    </source>
</evidence>
<keyword evidence="3 10" id="KW-1134">Transmembrane beta strand</keyword>
<keyword evidence="7 10" id="KW-0472">Membrane</keyword>
<accession>A0A7Z0HYB4</accession>
<evidence type="ECO:0000259" key="14">
    <source>
        <dbReference type="Pfam" id="PF00593"/>
    </source>
</evidence>
<dbReference type="InterPro" id="IPR012910">
    <property type="entry name" value="Plug_dom"/>
</dbReference>
<evidence type="ECO:0000256" key="11">
    <source>
        <dbReference type="PROSITE-ProRule" id="PRU10144"/>
    </source>
</evidence>
<evidence type="ECO:0000256" key="3">
    <source>
        <dbReference type="ARBA" id="ARBA00022452"/>
    </source>
</evidence>
<evidence type="ECO:0000256" key="8">
    <source>
        <dbReference type="ARBA" id="ARBA00023170"/>
    </source>
</evidence>
<dbReference type="GO" id="GO:0009279">
    <property type="term" value="C:cell outer membrane"/>
    <property type="evidence" value="ECO:0007669"/>
    <property type="project" value="UniProtKB-SubCell"/>
</dbReference>
<dbReference type="Pfam" id="PF07715">
    <property type="entry name" value="Plug"/>
    <property type="match status" value="1"/>
</dbReference>
<evidence type="ECO:0000256" key="13">
    <source>
        <dbReference type="SAM" id="SignalP"/>
    </source>
</evidence>
<dbReference type="Gene3D" id="2.40.170.20">
    <property type="entry name" value="TonB-dependent receptor, beta-barrel domain"/>
    <property type="match status" value="1"/>
</dbReference>
<reference evidence="16 17" key="1">
    <citation type="journal article" date="2000" name="Arch. Microbiol.">
        <title>Rhodobaca bogoriensis gen. nov. and sp. nov., an alkaliphilic purple nonsulfur bacterium from African Rift Valley soda lakes.</title>
        <authorList>
            <person name="Milford A.D."/>
            <person name="Achenbach L.A."/>
            <person name="Jung D.O."/>
            <person name="Madigan M.T."/>
        </authorList>
    </citation>
    <scope>NUCLEOTIDE SEQUENCE [LARGE SCALE GENOMIC DNA]</scope>
    <source>
        <strain evidence="16 17">2376</strain>
    </source>
</reference>
<dbReference type="InterPro" id="IPR036942">
    <property type="entry name" value="Beta-barrel_TonB_sf"/>
</dbReference>
<keyword evidence="17" id="KW-1185">Reference proteome</keyword>
<keyword evidence="9 10" id="KW-0998">Cell outer membrane</keyword>
<evidence type="ECO:0000259" key="15">
    <source>
        <dbReference type="Pfam" id="PF07715"/>
    </source>
</evidence>
<dbReference type="PANTHER" id="PTHR30069">
    <property type="entry name" value="TONB-DEPENDENT OUTER MEMBRANE RECEPTOR"/>
    <property type="match status" value="1"/>
</dbReference>
<dbReference type="Proteomes" id="UP000529417">
    <property type="component" value="Unassembled WGS sequence"/>
</dbReference>
<dbReference type="AlphaFoldDB" id="A0A7Z0HYB4"/>
<feature type="signal peptide" evidence="13">
    <location>
        <begin position="1"/>
        <end position="24"/>
    </location>
</feature>
<dbReference type="GO" id="GO:0015344">
    <property type="term" value="F:siderophore uptake transmembrane transporter activity"/>
    <property type="evidence" value="ECO:0007669"/>
    <property type="project" value="TreeGrafter"/>
</dbReference>
<proteinExistence type="inferred from homology"/>